<reference evidence="9" key="2">
    <citation type="submission" date="2025-09" db="UniProtKB">
        <authorList>
            <consortium name="Ensembl"/>
        </authorList>
    </citation>
    <scope>IDENTIFICATION</scope>
</reference>
<dbReference type="GO" id="GO:0005737">
    <property type="term" value="C:cytoplasm"/>
    <property type="evidence" value="ECO:0007669"/>
    <property type="project" value="TreeGrafter"/>
</dbReference>
<name>A0A8C4JCJ0_DRONO</name>
<organism evidence="9 10">
    <name type="scientific">Dromaius novaehollandiae</name>
    <name type="common">Emu</name>
    <dbReference type="NCBI Taxonomy" id="8790"/>
    <lineage>
        <taxon>Eukaryota</taxon>
        <taxon>Metazoa</taxon>
        <taxon>Chordata</taxon>
        <taxon>Craniata</taxon>
        <taxon>Vertebrata</taxon>
        <taxon>Euteleostomi</taxon>
        <taxon>Archelosauria</taxon>
        <taxon>Archosauria</taxon>
        <taxon>Dinosauria</taxon>
        <taxon>Saurischia</taxon>
        <taxon>Theropoda</taxon>
        <taxon>Coelurosauria</taxon>
        <taxon>Aves</taxon>
        <taxon>Palaeognathae</taxon>
        <taxon>Casuariiformes</taxon>
        <taxon>Dromaiidae</taxon>
        <taxon>Dromaius</taxon>
    </lineage>
</organism>
<dbReference type="InterPro" id="IPR020799">
    <property type="entry name" value="AKAP_110"/>
</dbReference>
<dbReference type="AlphaFoldDB" id="A0A8C4JCJ0"/>
<feature type="compositionally biased region" description="Basic and acidic residues" evidence="7">
    <location>
        <begin position="559"/>
        <end position="582"/>
    </location>
</feature>
<evidence type="ECO:0000313" key="9">
    <source>
        <dbReference type="Ensembl" id="ENSDNVP00000005334.1"/>
    </source>
</evidence>
<comment type="subcellular location">
    <subcellularLocation>
        <location evidence="1">Cell projection</location>
        <location evidence="1">Cilium</location>
        <location evidence="1">Flagellum</location>
    </subcellularLocation>
</comment>
<evidence type="ECO:0000256" key="2">
    <source>
        <dbReference type="ARBA" id="ARBA00005764"/>
    </source>
</evidence>
<evidence type="ECO:0000256" key="6">
    <source>
        <dbReference type="ARBA" id="ARBA00023273"/>
    </source>
</evidence>
<evidence type="ECO:0000256" key="7">
    <source>
        <dbReference type="SAM" id="MobiDB-lite"/>
    </source>
</evidence>
<keyword evidence="5" id="KW-0969">Cilium</keyword>
<feature type="compositionally biased region" description="Basic and acidic residues" evidence="7">
    <location>
        <begin position="235"/>
        <end position="248"/>
    </location>
</feature>
<keyword evidence="3" id="KW-0597">Phosphoprotein</keyword>
<feature type="domain" description="A-kinase anchor 110kDa C-terminal" evidence="8">
    <location>
        <begin position="236"/>
        <end position="684"/>
    </location>
</feature>
<dbReference type="GO" id="GO:0008104">
    <property type="term" value="P:intracellular protein localization"/>
    <property type="evidence" value="ECO:0007669"/>
    <property type="project" value="TreeGrafter"/>
</dbReference>
<dbReference type="Ensembl" id="ENSDNVT00000006434.1">
    <property type="protein sequence ID" value="ENSDNVP00000005334.1"/>
    <property type="gene ID" value="ENSDNVG00000003832.1"/>
</dbReference>
<evidence type="ECO:0000256" key="4">
    <source>
        <dbReference type="ARBA" id="ARBA00022846"/>
    </source>
</evidence>
<gene>
    <name evidence="9" type="primary">AKAP3</name>
</gene>
<keyword evidence="6" id="KW-0966">Cell projection</keyword>
<feature type="region of interest" description="Disordered" evidence="7">
    <location>
        <begin position="683"/>
        <end position="717"/>
    </location>
</feature>
<dbReference type="InterPro" id="IPR008382">
    <property type="entry name" value="SPHK1-interactor_AKAP_110"/>
</dbReference>
<accession>A0A8C4JCJ0</accession>
<reference evidence="9" key="1">
    <citation type="submission" date="2025-08" db="UniProtKB">
        <authorList>
            <consortium name="Ensembl"/>
        </authorList>
    </citation>
    <scope>IDENTIFICATION</scope>
</reference>
<feature type="region of interest" description="Disordered" evidence="7">
    <location>
        <begin position="210"/>
        <end position="248"/>
    </location>
</feature>
<evidence type="ECO:0000313" key="10">
    <source>
        <dbReference type="Proteomes" id="UP000694423"/>
    </source>
</evidence>
<dbReference type="Pfam" id="PF05716">
    <property type="entry name" value="AKAP_110"/>
    <property type="match status" value="2"/>
</dbReference>
<dbReference type="InterPro" id="IPR018292">
    <property type="entry name" value="AKAP_110_C"/>
</dbReference>
<evidence type="ECO:0000256" key="1">
    <source>
        <dbReference type="ARBA" id="ARBA00004230"/>
    </source>
</evidence>
<feature type="region of interest" description="Disordered" evidence="7">
    <location>
        <begin position="523"/>
        <end position="586"/>
    </location>
</feature>
<evidence type="ECO:0000256" key="5">
    <source>
        <dbReference type="ARBA" id="ARBA00023069"/>
    </source>
</evidence>
<dbReference type="GO" id="GO:0097228">
    <property type="term" value="C:sperm principal piece"/>
    <property type="evidence" value="ECO:0007669"/>
    <property type="project" value="TreeGrafter"/>
</dbReference>
<sequence>MYMSENIDWLQSQRGLCKMDRYTPGGEKEHNWTVRNVSRRGKKKKKGPQTKQFSKVFKQVTSDPLKILSWLRKDLERCALSIQDVLKTAEQQKGDGNSREPSTGGQSFQQRSVSPGGFSVYGEHISMDVRSNTGSPDFHFEVKTTSNPKEPKDTDDQSTTIEGNQGLDEVSFYADKLSNLVIAMAHKEISEKSDDPDSCIHKTHFAILGEPGHKSVGAGTNEDKNNPSENVTRVNMKETKCEDNPPSKKAFFYKEVRQSSNRNEPVQENKKCNHRKRFGQGEFTNTLSKGILNYANNVVSDMMVSVMKAMKGQANDSNIACIALKNVLLKHSKAVVSDFIDSCMKNLHDVTGKLLTNSDFASSVKQTLFTVGSHKAAEIVQAMLNHLHSSLIVQKPGGDKSQSQSLSYASMKTGSRTADARAQNLRFGATKSETLPKEMTCAEVVGNHILQQGLTLWHENQKQCSQCSKSQPGREARTKSPDNMPWGSEIQDVDNSSADSWAERLIVTALLLLQYHLIQQENANKKETEGNNTSKPGPTAFGLLLEESYGPTFQQASEKSQDSSKEAEESDSQKSDTERQKSENGMSSAMLMLVRKLINETVCKIEGQPGNPVLDEMKRNSVKSAEGHISLSDVEQSCEEAMSGLTKIFTDQLDLSGKDGSGAQFIDSLVDTVTKLSLMVAKYSNPESSPTERGSREDVTGSLGSKGMGTADSVVGSSEETVSGHRVVVINQNPSENIYNKQVRALLQWMVASQTDMPVLYFLDDEEEFLDKKLSSIAVEKGYKVGEIIQAMLKYEKERQSSEALGNADRLPVLDWLLNNL</sequence>
<evidence type="ECO:0000259" key="8">
    <source>
        <dbReference type="Pfam" id="PF05716"/>
    </source>
</evidence>
<protein>
    <submittedName>
        <fullName evidence="9">A-kinase anchoring protein 3</fullName>
    </submittedName>
</protein>
<dbReference type="Proteomes" id="UP000694423">
    <property type="component" value="Unplaced"/>
</dbReference>
<evidence type="ECO:0000256" key="3">
    <source>
        <dbReference type="ARBA" id="ARBA00022553"/>
    </source>
</evidence>
<feature type="compositionally biased region" description="Polar residues" evidence="7">
    <location>
        <begin position="99"/>
        <end position="113"/>
    </location>
</feature>
<dbReference type="SMART" id="SM00807">
    <property type="entry name" value="AKAP_110"/>
    <property type="match status" value="1"/>
</dbReference>
<feature type="region of interest" description="Disordered" evidence="7">
    <location>
        <begin position="89"/>
        <end position="162"/>
    </location>
</feature>
<dbReference type="GO" id="GO:0051018">
    <property type="term" value="F:protein kinase A binding"/>
    <property type="evidence" value="ECO:0007669"/>
    <property type="project" value="TreeGrafter"/>
</dbReference>
<feature type="domain" description="A-kinase anchor 110kDa C-terminal" evidence="8">
    <location>
        <begin position="717"/>
        <end position="821"/>
    </location>
</feature>
<feature type="region of interest" description="Disordered" evidence="7">
    <location>
        <begin position="466"/>
        <end position="495"/>
    </location>
</feature>
<dbReference type="PANTHER" id="PTHR10226:SF9">
    <property type="entry name" value="A-KINASE ANCHOR PROTEIN 3"/>
    <property type="match status" value="1"/>
</dbReference>
<proteinExistence type="inferred from homology"/>
<dbReference type="PANTHER" id="PTHR10226">
    <property type="entry name" value="A KINASE ANCHOR PROTEIN"/>
    <property type="match status" value="1"/>
</dbReference>
<comment type="similarity">
    <text evidence="2">Belongs to the AKAP110 family.</text>
</comment>
<keyword evidence="10" id="KW-1185">Reference proteome</keyword>
<keyword evidence="4" id="KW-0282">Flagellum</keyword>